<protein>
    <submittedName>
        <fullName evidence="1">Uncharacterized protein</fullName>
    </submittedName>
</protein>
<name>A0AA36J0Y0_9DINO</name>
<organism evidence="1 2">
    <name type="scientific">Effrenium voratum</name>
    <dbReference type="NCBI Taxonomy" id="2562239"/>
    <lineage>
        <taxon>Eukaryota</taxon>
        <taxon>Sar</taxon>
        <taxon>Alveolata</taxon>
        <taxon>Dinophyceae</taxon>
        <taxon>Suessiales</taxon>
        <taxon>Symbiodiniaceae</taxon>
        <taxon>Effrenium</taxon>
    </lineage>
</organism>
<comment type="caution">
    <text evidence="1">The sequence shown here is derived from an EMBL/GenBank/DDBJ whole genome shotgun (WGS) entry which is preliminary data.</text>
</comment>
<dbReference type="EMBL" id="CAUJNA010003233">
    <property type="protein sequence ID" value="CAJ1396495.1"/>
    <property type="molecule type" value="Genomic_DNA"/>
</dbReference>
<reference evidence="1" key="1">
    <citation type="submission" date="2023-08" db="EMBL/GenBank/DDBJ databases">
        <authorList>
            <person name="Chen Y."/>
            <person name="Shah S."/>
            <person name="Dougan E. K."/>
            <person name="Thang M."/>
            <person name="Chan C."/>
        </authorList>
    </citation>
    <scope>NUCLEOTIDE SEQUENCE</scope>
</reference>
<keyword evidence="2" id="KW-1185">Reference proteome</keyword>
<gene>
    <name evidence="1" type="ORF">EVOR1521_LOCUS20721</name>
</gene>
<proteinExistence type="predicted"/>
<dbReference type="Proteomes" id="UP001178507">
    <property type="component" value="Unassembled WGS sequence"/>
</dbReference>
<dbReference type="AlphaFoldDB" id="A0AA36J0Y0"/>
<evidence type="ECO:0000313" key="1">
    <source>
        <dbReference type="EMBL" id="CAJ1396495.1"/>
    </source>
</evidence>
<accession>A0AA36J0Y0</accession>
<sequence length="202" mass="23164">MAKTSVRPMDAADHVEAVTNKALEANCNFHPDLIRLERKKSLLQAKLMAKKLEEQEELFHANLPHCLARVLEGKRILLWEQLLLRYNYDDMAVLRFMKEGVPLVGCHDSPDCYPLKLKPASLTEEDLAQSAVWRRKAMLNRRSAELDPSHVDHLEETAGEELQAGFLEGPFESERAVTEFFGHDRWSVVRRFVLVQGSEADR</sequence>
<evidence type="ECO:0000313" key="2">
    <source>
        <dbReference type="Proteomes" id="UP001178507"/>
    </source>
</evidence>